<gene>
    <name evidence="1" type="ORF">K504DRAFT_369307</name>
</gene>
<evidence type="ECO:0000313" key="2">
    <source>
        <dbReference type="Proteomes" id="UP000799428"/>
    </source>
</evidence>
<sequence length="58" mass="6865">RIRIYSINRTKPVTAKRLDILESKGLSIFLLTRPLKMELVSDDYLEKIKRRQGHDPIE</sequence>
<protein>
    <submittedName>
        <fullName evidence="1">Uncharacterized protein</fullName>
    </submittedName>
</protein>
<name>A0A6G1KLS4_9PLEO</name>
<dbReference type="Proteomes" id="UP000799428">
    <property type="component" value="Unassembled WGS sequence"/>
</dbReference>
<dbReference type="OrthoDB" id="10051395at2759"/>
<dbReference type="EMBL" id="MU005765">
    <property type="protein sequence ID" value="KAF2713789.1"/>
    <property type="molecule type" value="Genomic_DNA"/>
</dbReference>
<evidence type="ECO:0000313" key="1">
    <source>
        <dbReference type="EMBL" id="KAF2713789.1"/>
    </source>
</evidence>
<feature type="non-terminal residue" evidence="1">
    <location>
        <position position="1"/>
    </location>
</feature>
<accession>A0A6G1KLS4</accession>
<organism evidence="1 2">
    <name type="scientific">Pleomassaria siparia CBS 279.74</name>
    <dbReference type="NCBI Taxonomy" id="1314801"/>
    <lineage>
        <taxon>Eukaryota</taxon>
        <taxon>Fungi</taxon>
        <taxon>Dikarya</taxon>
        <taxon>Ascomycota</taxon>
        <taxon>Pezizomycotina</taxon>
        <taxon>Dothideomycetes</taxon>
        <taxon>Pleosporomycetidae</taxon>
        <taxon>Pleosporales</taxon>
        <taxon>Pleomassariaceae</taxon>
        <taxon>Pleomassaria</taxon>
    </lineage>
</organism>
<reference evidence="1" key="1">
    <citation type="journal article" date="2020" name="Stud. Mycol.">
        <title>101 Dothideomycetes genomes: a test case for predicting lifestyles and emergence of pathogens.</title>
        <authorList>
            <person name="Haridas S."/>
            <person name="Albert R."/>
            <person name="Binder M."/>
            <person name="Bloem J."/>
            <person name="Labutti K."/>
            <person name="Salamov A."/>
            <person name="Andreopoulos B."/>
            <person name="Baker S."/>
            <person name="Barry K."/>
            <person name="Bills G."/>
            <person name="Bluhm B."/>
            <person name="Cannon C."/>
            <person name="Castanera R."/>
            <person name="Culley D."/>
            <person name="Daum C."/>
            <person name="Ezra D."/>
            <person name="Gonzalez J."/>
            <person name="Henrissat B."/>
            <person name="Kuo A."/>
            <person name="Liang C."/>
            <person name="Lipzen A."/>
            <person name="Lutzoni F."/>
            <person name="Magnuson J."/>
            <person name="Mondo S."/>
            <person name="Nolan M."/>
            <person name="Ohm R."/>
            <person name="Pangilinan J."/>
            <person name="Park H.-J."/>
            <person name="Ramirez L."/>
            <person name="Alfaro M."/>
            <person name="Sun H."/>
            <person name="Tritt A."/>
            <person name="Yoshinaga Y."/>
            <person name="Zwiers L.-H."/>
            <person name="Turgeon B."/>
            <person name="Goodwin S."/>
            <person name="Spatafora J."/>
            <person name="Crous P."/>
            <person name="Grigoriev I."/>
        </authorList>
    </citation>
    <scope>NUCLEOTIDE SEQUENCE</scope>
    <source>
        <strain evidence="1">CBS 279.74</strain>
    </source>
</reference>
<proteinExistence type="predicted"/>
<keyword evidence="2" id="KW-1185">Reference proteome</keyword>
<dbReference type="AlphaFoldDB" id="A0A6G1KLS4"/>